<dbReference type="NCBIfam" id="TIGR00326">
    <property type="entry name" value="eubact_ribD"/>
    <property type="match status" value="1"/>
</dbReference>
<dbReference type="Proteomes" id="UP000198793">
    <property type="component" value="Unassembled WGS sequence"/>
</dbReference>
<evidence type="ECO:0000256" key="2">
    <source>
        <dbReference type="ARBA" id="ARBA00004882"/>
    </source>
</evidence>
<dbReference type="GO" id="GO:0009231">
    <property type="term" value="P:riboflavin biosynthetic process"/>
    <property type="evidence" value="ECO:0007669"/>
    <property type="project" value="UniProtKB-UniPathway"/>
</dbReference>
<dbReference type="InterPro" id="IPR016193">
    <property type="entry name" value="Cytidine_deaminase-like"/>
</dbReference>
<evidence type="ECO:0000259" key="13">
    <source>
        <dbReference type="PROSITE" id="PS51747"/>
    </source>
</evidence>
<dbReference type="UniPathway" id="UPA00275">
    <property type="reaction ID" value="UER00401"/>
</dbReference>
<name>A0A1H0GSK2_9HYPH</name>
<gene>
    <name evidence="14" type="ORF">SAMN05192530_103315</name>
</gene>
<evidence type="ECO:0000256" key="9">
    <source>
        <dbReference type="ARBA" id="ARBA00022619"/>
    </source>
</evidence>
<dbReference type="PANTHER" id="PTHR38011">
    <property type="entry name" value="DIHYDROFOLATE REDUCTASE FAMILY PROTEIN (AFU_ORTHOLOGUE AFUA_8G06820)"/>
    <property type="match status" value="1"/>
</dbReference>
<dbReference type="EC" id="1.1.1.193" evidence="7"/>
<evidence type="ECO:0000313" key="14">
    <source>
        <dbReference type="EMBL" id="SDO10056.1"/>
    </source>
</evidence>
<reference evidence="14 15" key="1">
    <citation type="submission" date="2016-10" db="EMBL/GenBank/DDBJ databases">
        <authorList>
            <person name="de Groot N.N."/>
        </authorList>
    </citation>
    <scope>NUCLEOTIDE SEQUENCE [LARGE SCALE GENOMIC DNA]</scope>
    <source>
        <strain evidence="15">L7-484,KACC 16230,DSM 25025</strain>
    </source>
</reference>
<dbReference type="InterPro" id="IPR002125">
    <property type="entry name" value="CMP_dCMP_dom"/>
</dbReference>
<dbReference type="EMBL" id="FNIT01000003">
    <property type="protein sequence ID" value="SDO10056.1"/>
    <property type="molecule type" value="Genomic_DNA"/>
</dbReference>
<dbReference type="InterPro" id="IPR002734">
    <property type="entry name" value="RibDG_C"/>
</dbReference>
<dbReference type="SUPFAM" id="SSF53597">
    <property type="entry name" value="Dihydrofolate reductase-like"/>
    <property type="match status" value="1"/>
</dbReference>
<comment type="similarity">
    <text evidence="4">In the N-terminal section; belongs to the cytidine and deoxycytidylate deaminase family.</text>
</comment>
<evidence type="ECO:0000256" key="11">
    <source>
        <dbReference type="ARBA" id="ARBA00023002"/>
    </source>
</evidence>
<dbReference type="SUPFAM" id="SSF53927">
    <property type="entry name" value="Cytidine deaminase-like"/>
    <property type="match status" value="1"/>
</dbReference>
<keyword evidence="12" id="KW-0511">Multifunctional enzyme</keyword>
<keyword evidence="9" id="KW-0686">Riboflavin biosynthesis</keyword>
<evidence type="ECO:0000256" key="12">
    <source>
        <dbReference type="ARBA" id="ARBA00023268"/>
    </source>
</evidence>
<dbReference type="Gene3D" id="3.40.140.10">
    <property type="entry name" value="Cytidine Deaminase, domain 2"/>
    <property type="match status" value="1"/>
</dbReference>
<comment type="pathway">
    <text evidence="3">Cofactor biosynthesis; riboflavin biosynthesis; 5-amino-6-(D-ribitylamino)uracil from GTP: step 3/4.</text>
</comment>
<dbReference type="GO" id="GO:0008835">
    <property type="term" value="F:diaminohydroxyphosphoribosylaminopyrimidine deaminase activity"/>
    <property type="evidence" value="ECO:0007669"/>
    <property type="project" value="UniProtKB-EC"/>
</dbReference>
<evidence type="ECO:0000256" key="10">
    <source>
        <dbReference type="ARBA" id="ARBA00022857"/>
    </source>
</evidence>
<evidence type="ECO:0000256" key="8">
    <source>
        <dbReference type="ARBA" id="ARBA00019930"/>
    </source>
</evidence>
<comment type="function">
    <text evidence="1">Converts 2,5-diamino-6-(ribosylamino)-4(3h)-pyrimidinone 5'-phosphate into 5-amino-6-(ribosylamino)-2,4(1h,3h)-pyrimidinedione 5'-phosphate.</text>
</comment>
<evidence type="ECO:0000313" key="15">
    <source>
        <dbReference type="Proteomes" id="UP000198793"/>
    </source>
</evidence>
<organism evidence="14 15">
    <name type="scientific">Aureimonas jatrophae</name>
    <dbReference type="NCBI Taxonomy" id="1166073"/>
    <lineage>
        <taxon>Bacteria</taxon>
        <taxon>Pseudomonadati</taxon>
        <taxon>Pseudomonadota</taxon>
        <taxon>Alphaproteobacteria</taxon>
        <taxon>Hyphomicrobiales</taxon>
        <taxon>Aurantimonadaceae</taxon>
        <taxon>Aureimonas</taxon>
    </lineage>
</organism>
<comment type="pathway">
    <text evidence="2">Cofactor biosynthesis; riboflavin biosynthesis; 5-amino-6-(D-ribitylamino)uracil from GTP: step 2/4.</text>
</comment>
<accession>A0A1H0GSK2</accession>
<dbReference type="EC" id="3.5.4.26" evidence="6"/>
<keyword evidence="11" id="KW-0560">Oxidoreductase</keyword>
<dbReference type="Pfam" id="PF01872">
    <property type="entry name" value="RibD_C"/>
    <property type="match status" value="1"/>
</dbReference>
<keyword evidence="10" id="KW-0521">NADP</keyword>
<dbReference type="InterPro" id="IPR050765">
    <property type="entry name" value="Riboflavin_Biosynth_HTPR"/>
</dbReference>
<dbReference type="InterPro" id="IPR004794">
    <property type="entry name" value="Eubact_RibD"/>
</dbReference>
<dbReference type="AlphaFoldDB" id="A0A1H0GSK2"/>
<evidence type="ECO:0000256" key="4">
    <source>
        <dbReference type="ARBA" id="ARBA00005259"/>
    </source>
</evidence>
<keyword evidence="15" id="KW-1185">Reference proteome</keyword>
<comment type="similarity">
    <text evidence="5">In the C-terminal section; belongs to the HTP reductase family.</text>
</comment>
<evidence type="ECO:0000256" key="1">
    <source>
        <dbReference type="ARBA" id="ARBA00002151"/>
    </source>
</evidence>
<dbReference type="Gene3D" id="3.40.430.10">
    <property type="entry name" value="Dihydrofolate Reductase, subunit A"/>
    <property type="match status" value="1"/>
</dbReference>
<dbReference type="PROSITE" id="PS51747">
    <property type="entry name" value="CYT_DCMP_DEAMINASES_2"/>
    <property type="match status" value="1"/>
</dbReference>
<evidence type="ECO:0000256" key="6">
    <source>
        <dbReference type="ARBA" id="ARBA00012766"/>
    </source>
</evidence>
<dbReference type="STRING" id="1166073.SAMN05192530_103315"/>
<sequence length="295" mass="31714">MAQGATAYVTLEPCAHHGRTPPCADALASAGVARVVIGANDPDPRVDGQGIERLRLQGVRVAVDASFRGNIGVEGFLTRMRRGRPFVTLKLAVSADGYIGHVDRGQVAISGAISNRQTHLLRARSDAIMVGIGTVLSDDPLLTVRLDGLSERKPKRLVIDPSLRTPRTSRLMQTAGDVPLLIATTRADDVSVAVLEPRPVQLVPFGSELDALRRLCAHLGQDGIGSILCEGGARLAASLLAQDLVDRIVIIQSRNEIGGKGVSAPDLRSYLSAFEATRRLHFGDDRWVEYDRKSH</sequence>
<dbReference type="GO" id="GO:0008703">
    <property type="term" value="F:5-amino-6-(5-phosphoribosylamino)uracil reductase activity"/>
    <property type="evidence" value="ECO:0007669"/>
    <property type="project" value="UniProtKB-EC"/>
</dbReference>
<evidence type="ECO:0000256" key="7">
    <source>
        <dbReference type="ARBA" id="ARBA00013173"/>
    </source>
</evidence>
<protein>
    <recommendedName>
        <fullName evidence="8">Riboflavin biosynthesis protein RibD</fullName>
        <ecNumber evidence="7">1.1.1.193</ecNumber>
        <ecNumber evidence="6">3.5.4.26</ecNumber>
    </recommendedName>
</protein>
<evidence type="ECO:0000256" key="5">
    <source>
        <dbReference type="ARBA" id="ARBA00007417"/>
    </source>
</evidence>
<proteinExistence type="inferred from homology"/>
<evidence type="ECO:0000256" key="3">
    <source>
        <dbReference type="ARBA" id="ARBA00004910"/>
    </source>
</evidence>
<dbReference type="PANTHER" id="PTHR38011:SF7">
    <property type="entry name" value="2,5-DIAMINO-6-RIBOSYLAMINO-4(3H)-PYRIMIDINONE 5'-PHOSPHATE REDUCTASE"/>
    <property type="match status" value="1"/>
</dbReference>
<feature type="domain" description="CMP/dCMP-type deaminase" evidence="13">
    <location>
        <begin position="1"/>
        <end position="62"/>
    </location>
</feature>
<dbReference type="InterPro" id="IPR024072">
    <property type="entry name" value="DHFR-like_dom_sf"/>
</dbReference>